<proteinExistence type="inferred from homology"/>
<dbReference type="InterPro" id="IPR011851">
    <property type="entry name" value="Na/Pro_symporter"/>
</dbReference>
<evidence type="ECO:0000256" key="8">
    <source>
        <dbReference type="ARBA" id="ARBA00023053"/>
    </source>
</evidence>
<organism evidence="14">
    <name type="scientific">marine metagenome</name>
    <dbReference type="NCBI Taxonomy" id="408172"/>
    <lineage>
        <taxon>unclassified sequences</taxon>
        <taxon>metagenomes</taxon>
        <taxon>ecological metagenomes</taxon>
    </lineage>
</organism>
<evidence type="ECO:0000256" key="1">
    <source>
        <dbReference type="ARBA" id="ARBA00004651"/>
    </source>
</evidence>
<evidence type="ECO:0000256" key="10">
    <source>
        <dbReference type="ARBA" id="ARBA00023136"/>
    </source>
</evidence>
<dbReference type="GO" id="GO:0005298">
    <property type="term" value="F:proline:sodium symporter activity"/>
    <property type="evidence" value="ECO:0007669"/>
    <property type="project" value="InterPro"/>
</dbReference>
<feature type="transmembrane region" description="Helical" evidence="13">
    <location>
        <begin position="169"/>
        <end position="191"/>
    </location>
</feature>
<dbReference type="CDD" id="cd11475">
    <property type="entry name" value="SLC5sbd_PutP"/>
    <property type="match status" value="1"/>
</dbReference>
<evidence type="ECO:0000256" key="5">
    <source>
        <dbReference type="ARBA" id="ARBA00022692"/>
    </source>
</evidence>
<keyword evidence="7 13" id="KW-1133">Transmembrane helix</keyword>
<evidence type="ECO:0000256" key="4">
    <source>
        <dbReference type="ARBA" id="ARBA00022475"/>
    </source>
</evidence>
<accession>A0A381R4G4</accession>
<feature type="transmembrane region" description="Helical" evidence="13">
    <location>
        <begin position="456"/>
        <end position="475"/>
    </location>
</feature>
<evidence type="ECO:0000256" key="7">
    <source>
        <dbReference type="ARBA" id="ARBA00022989"/>
    </source>
</evidence>
<feature type="transmembrane region" description="Helical" evidence="13">
    <location>
        <begin position="320"/>
        <end position="341"/>
    </location>
</feature>
<evidence type="ECO:0000256" key="13">
    <source>
        <dbReference type="SAM" id="Phobius"/>
    </source>
</evidence>
<comment type="catalytic activity">
    <reaction evidence="12">
        <text>L-proline(in) + Na(+)(in) = L-proline(out) + Na(+)(out)</text>
        <dbReference type="Rhea" id="RHEA:28967"/>
        <dbReference type="ChEBI" id="CHEBI:29101"/>
        <dbReference type="ChEBI" id="CHEBI:60039"/>
    </reaction>
</comment>
<dbReference type="PANTHER" id="PTHR48086:SF3">
    <property type="entry name" value="SODIUM_PROLINE SYMPORTER"/>
    <property type="match status" value="1"/>
</dbReference>
<evidence type="ECO:0000256" key="9">
    <source>
        <dbReference type="ARBA" id="ARBA00023065"/>
    </source>
</evidence>
<keyword evidence="6" id="KW-0769">Symport</keyword>
<dbReference type="PANTHER" id="PTHR48086">
    <property type="entry name" value="SODIUM/PROLINE SYMPORTER-RELATED"/>
    <property type="match status" value="1"/>
</dbReference>
<dbReference type="EMBL" id="UINC01001648">
    <property type="protein sequence ID" value="SUZ85699.1"/>
    <property type="molecule type" value="Genomic_DNA"/>
</dbReference>
<name>A0A381R4G4_9ZZZZ</name>
<feature type="transmembrane region" description="Helical" evidence="13">
    <location>
        <begin position="6"/>
        <end position="26"/>
    </location>
</feature>
<dbReference type="GO" id="GO:0005886">
    <property type="term" value="C:plasma membrane"/>
    <property type="evidence" value="ECO:0007669"/>
    <property type="project" value="UniProtKB-SubCell"/>
</dbReference>
<keyword evidence="4" id="KW-1003">Cell membrane</keyword>
<dbReference type="Pfam" id="PF00474">
    <property type="entry name" value="SSF"/>
    <property type="match status" value="1"/>
</dbReference>
<dbReference type="NCBIfam" id="TIGR00813">
    <property type="entry name" value="sss"/>
    <property type="match status" value="1"/>
</dbReference>
<sequence>MNQTIAIGFAVYLVLILVVGIVTARYNKTLPDFLLAGRRLGPWIVALSERASGQSGWLILGLTGLAYATGLGDPSGTKSQPALWASIGGCSGVALSWILIAEKLRKETEQLGALTLPRYFELKFRGHDLAIRFVTTAIIVFCFIFYIAAQFDAAGKSLEQTFGFPHFTGILLGASIMVFYTLMGGFFAVAWTDFFQGIIMLVTLVVLPLVALAQIGGIGGLVDKVSSIDPEYLTLFGGRRGWPLLSGVLSGLGIGLGYLGQPHVLIRYMSIRSVSDVGKAKSVAIVYAILTYGGAVLMGIVALAYFGVGHFADPEKMMPGLATAIFPAWFAGILICGALAAMMSTADSQLLVTTSSVTEDIYHQSINPRASQSQLVFLSRMVTFVIGVAAISLARLPSSIFDKVLFAWGGLGAALGPPLVFSLWWRRTTRNGVLVGMILGFFTVIVWDNFFKWTGVYSLLPGFALSTTAVYIVSLRDRAEIR</sequence>
<dbReference type="AlphaFoldDB" id="A0A381R4G4"/>
<feature type="transmembrane region" description="Helical" evidence="13">
    <location>
        <begin position="242"/>
        <end position="261"/>
    </location>
</feature>
<evidence type="ECO:0008006" key="15">
    <source>
        <dbReference type="Google" id="ProtNLM"/>
    </source>
</evidence>
<keyword evidence="5 13" id="KW-0812">Transmembrane</keyword>
<evidence type="ECO:0000256" key="6">
    <source>
        <dbReference type="ARBA" id="ARBA00022847"/>
    </source>
</evidence>
<feature type="transmembrane region" description="Helical" evidence="13">
    <location>
        <begin position="432"/>
        <end position="450"/>
    </location>
</feature>
<comment type="subcellular location">
    <subcellularLocation>
        <location evidence="1">Cell membrane</location>
        <topology evidence="1">Multi-pass membrane protein</topology>
    </subcellularLocation>
</comment>
<keyword evidence="8" id="KW-0915">Sodium</keyword>
<dbReference type="GO" id="GO:0015824">
    <property type="term" value="P:proline transport"/>
    <property type="evidence" value="ECO:0007669"/>
    <property type="project" value="InterPro"/>
</dbReference>
<reference evidence="14" key="1">
    <citation type="submission" date="2018-05" db="EMBL/GenBank/DDBJ databases">
        <authorList>
            <person name="Lanie J.A."/>
            <person name="Ng W.-L."/>
            <person name="Kazmierczak K.M."/>
            <person name="Andrzejewski T.M."/>
            <person name="Davidsen T.M."/>
            <person name="Wayne K.J."/>
            <person name="Tettelin H."/>
            <person name="Glass J.I."/>
            <person name="Rusch D."/>
            <person name="Podicherti R."/>
            <person name="Tsui H.-C.T."/>
            <person name="Winkler M.E."/>
        </authorList>
    </citation>
    <scope>NUCLEOTIDE SEQUENCE</scope>
</reference>
<feature type="transmembrane region" description="Helical" evidence="13">
    <location>
        <begin position="198"/>
        <end position="222"/>
    </location>
</feature>
<dbReference type="InterPro" id="IPR050277">
    <property type="entry name" value="Sodium:Solute_Symporter"/>
</dbReference>
<evidence type="ECO:0000256" key="2">
    <source>
        <dbReference type="ARBA" id="ARBA00006434"/>
    </source>
</evidence>
<evidence type="ECO:0000256" key="12">
    <source>
        <dbReference type="ARBA" id="ARBA00033708"/>
    </source>
</evidence>
<keyword evidence="3" id="KW-0813">Transport</keyword>
<evidence type="ECO:0000313" key="14">
    <source>
        <dbReference type="EMBL" id="SUZ85699.1"/>
    </source>
</evidence>
<keyword evidence="10 13" id="KW-0472">Membrane</keyword>
<feature type="transmembrane region" description="Helical" evidence="13">
    <location>
        <begin position="405"/>
        <end position="425"/>
    </location>
</feature>
<evidence type="ECO:0000256" key="3">
    <source>
        <dbReference type="ARBA" id="ARBA00022448"/>
    </source>
</evidence>
<comment type="similarity">
    <text evidence="2">Belongs to the sodium:solute symporter (SSF) (TC 2.A.21) family.</text>
</comment>
<protein>
    <recommendedName>
        <fullName evidence="15">Sodium/proline symporter</fullName>
    </recommendedName>
</protein>
<dbReference type="PROSITE" id="PS50283">
    <property type="entry name" value="NA_SOLUT_SYMP_3"/>
    <property type="match status" value="1"/>
</dbReference>
<keyword evidence="9" id="KW-0406">Ion transport</keyword>
<dbReference type="InterPro" id="IPR001734">
    <property type="entry name" value="Na/solute_symporter"/>
</dbReference>
<evidence type="ECO:0000256" key="11">
    <source>
        <dbReference type="ARBA" id="ARBA00023201"/>
    </source>
</evidence>
<dbReference type="GO" id="GO:0031402">
    <property type="term" value="F:sodium ion binding"/>
    <property type="evidence" value="ECO:0007669"/>
    <property type="project" value="InterPro"/>
</dbReference>
<keyword evidence="11" id="KW-0739">Sodium transport</keyword>
<dbReference type="Gene3D" id="1.20.1730.10">
    <property type="entry name" value="Sodium/glucose cotransporter"/>
    <property type="match status" value="1"/>
</dbReference>
<feature type="transmembrane region" description="Helical" evidence="13">
    <location>
        <begin position="82"/>
        <end position="100"/>
    </location>
</feature>
<feature type="transmembrane region" description="Helical" evidence="13">
    <location>
        <begin position="375"/>
        <end position="393"/>
    </location>
</feature>
<dbReference type="InterPro" id="IPR038377">
    <property type="entry name" value="Na/Glc_symporter_sf"/>
</dbReference>
<gene>
    <name evidence="14" type="ORF">METZ01_LOCUS38553</name>
</gene>
<feature type="transmembrane region" description="Helical" evidence="13">
    <location>
        <begin position="129"/>
        <end position="149"/>
    </location>
</feature>
<feature type="transmembrane region" description="Helical" evidence="13">
    <location>
        <begin position="282"/>
        <end position="308"/>
    </location>
</feature>